<dbReference type="InterPro" id="IPR006225">
    <property type="entry name" value="PsdUridine_synth_RluC/D"/>
</dbReference>
<evidence type="ECO:0000313" key="6">
    <source>
        <dbReference type="Proteomes" id="UP001596976"/>
    </source>
</evidence>
<comment type="catalytic activity">
    <reaction evidence="1 3">
        <text>a uridine in RNA = a pseudouridine in RNA</text>
        <dbReference type="Rhea" id="RHEA:48348"/>
        <dbReference type="Rhea" id="RHEA-COMP:12068"/>
        <dbReference type="Rhea" id="RHEA-COMP:12069"/>
        <dbReference type="ChEBI" id="CHEBI:65314"/>
        <dbReference type="ChEBI" id="CHEBI:65315"/>
    </reaction>
</comment>
<dbReference type="NCBIfam" id="TIGR00005">
    <property type="entry name" value="rluA_subfam"/>
    <property type="match status" value="1"/>
</dbReference>
<dbReference type="CDD" id="cd02869">
    <property type="entry name" value="PseudoU_synth_RluA_like"/>
    <property type="match status" value="1"/>
</dbReference>
<dbReference type="Pfam" id="PF00849">
    <property type="entry name" value="PseudoU_synth_2"/>
    <property type="match status" value="1"/>
</dbReference>
<reference evidence="6" key="1">
    <citation type="journal article" date="2019" name="Int. J. Syst. Evol. Microbiol.">
        <title>The Global Catalogue of Microorganisms (GCM) 10K type strain sequencing project: providing services to taxonomists for standard genome sequencing and annotation.</title>
        <authorList>
            <consortium name="The Broad Institute Genomics Platform"/>
            <consortium name="The Broad Institute Genome Sequencing Center for Infectious Disease"/>
            <person name="Wu L."/>
            <person name="Ma J."/>
        </authorList>
    </citation>
    <scope>NUCLEOTIDE SEQUENCE [LARGE SCALE GENOMIC DNA]</scope>
    <source>
        <strain evidence="6">CCUG 63563</strain>
    </source>
</reference>
<gene>
    <name evidence="5" type="ORF">ACFQ0V_08750</name>
</gene>
<comment type="caution">
    <text evidence="5">The sequence shown here is derived from an EMBL/GenBank/DDBJ whole genome shotgun (WGS) entry which is preliminary data.</text>
</comment>
<dbReference type="InterPro" id="IPR020103">
    <property type="entry name" value="PsdUridine_synth_cat_dom_sf"/>
</dbReference>
<evidence type="ECO:0000256" key="2">
    <source>
        <dbReference type="ARBA" id="ARBA00010876"/>
    </source>
</evidence>
<dbReference type="Gene3D" id="3.30.2350.10">
    <property type="entry name" value="Pseudouridine synthase"/>
    <property type="match status" value="1"/>
</dbReference>
<keyword evidence="6" id="KW-1185">Reference proteome</keyword>
<dbReference type="SUPFAM" id="SSF55120">
    <property type="entry name" value="Pseudouridine synthase"/>
    <property type="match status" value="1"/>
</dbReference>
<accession>A0ABW3GXH3</accession>
<dbReference type="PROSITE" id="PS01129">
    <property type="entry name" value="PSI_RLU"/>
    <property type="match status" value="1"/>
</dbReference>
<keyword evidence="3 5" id="KW-0413">Isomerase</keyword>
<name>A0ABW3GXH3_9BACL</name>
<dbReference type="GO" id="GO:0016853">
    <property type="term" value="F:isomerase activity"/>
    <property type="evidence" value="ECO:0007669"/>
    <property type="project" value="UniProtKB-KW"/>
</dbReference>
<dbReference type="PANTHER" id="PTHR21600">
    <property type="entry name" value="MITOCHONDRIAL RNA PSEUDOURIDINE SYNTHASE"/>
    <property type="match status" value="1"/>
</dbReference>
<dbReference type="EMBL" id="JBHTJF010000030">
    <property type="protein sequence ID" value="MFD0943834.1"/>
    <property type="molecule type" value="Genomic_DNA"/>
</dbReference>
<dbReference type="PANTHER" id="PTHR21600:SF87">
    <property type="entry name" value="RNA PSEUDOURIDYLATE SYNTHASE DOMAIN-CONTAINING PROTEIN 1"/>
    <property type="match status" value="1"/>
</dbReference>
<dbReference type="EC" id="5.4.99.-" evidence="3"/>
<organism evidence="5 6">
    <name type="scientific">Savagea faecisuis</name>
    <dbReference type="NCBI Taxonomy" id="1274803"/>
    <lineage>
        <taxon>Bacteria</taxon>
        <taxon>Bacillati</taxon>
        <taxon>Bacillota</taxon>
        <taxon>Bacilli</taxon>
        <taxon>Bacillales</taxon>
        <taxon>Caryophanaceae</taxon>
        <taxon>Savagea</taxon>
    </lineage>
</organism>
<evidence type="ECO:0000313" key="5">
    <source>
        <dbReference type="EMBL" id="MFD0943834.1"/>
    </source>
</evidence>
<proteinExistence type="inferred from homology"/>
<dbReference type="RefSeq" id="WP_381012339.1">
    <property type="nucleotide sequence ID" value="NZ_JBHTJF010000030.1"/>
</dbReference>
<dbReference type="InterPro" id="IPR050188">
    <property type="entry name" value="RluA_PseudoU_synthase"/>
</dbReference>
<dbReference type="InterPro" id="IPR006224">
    <property type="entry name" value="PsdUridine_synth_RluA-like_CS"/>
</dbReference>
<feature type="domain" description="Pseudouridine synthase RsuA/RluA-like" evidence="4">
    <location>
        <begin position="81"/>
        <end position="229"/>
    </location>
</feature>
<sequence length="276" mass="32105">MIIPYTFLKTQSVDELLQDDWQLGKKLRHQLRMDQAFKHHDKPIPFHELINQGEMVNITLQAQSSYAPTLVEHERLYEDEHLLIVWKPAFLKVHPNEVGEHDTLMNHVQAMTAPHPYVEHVHRLDYETAGLVLIAKHPIAKNLLDRMFERGEVERFYEAVVEGRLLKKRGAIRQAIGRDRHHQTKRHTSETGKASRTTYEAIQVTQQYSVVRVQLHTGRTHQIRVHFSSIGHPIVGDEMYGGEKQEEPYALVANELNFVHPITKQKISIKKELSHL</sequence>
<dbReference type="InterPro" id="IPR006145">
    <property type="entry name" value="PsdUridine_synth_RsuA/RluA"/>
</dbReference>
<comment type="similarity">
    <text evidence="2 3">Belongs to the pseudouridine synthase RluA family.</text>
</comment>
<protein>
    <recommendedName>
        <fullName evidence="3">Pseudouridine synthase</fullName>
        <ecNumber evidence="3">5.4.99.-</ecNumber>
    </recommendedName>
</protein>
<evidence type="ECO:0000256" key="1">
    <source>
        <dbReference type="ARBA" id="ARBA00000073"/>
    </source>
</evidence>
<comment type="function">
    <text evidence="3">Responsible for synthesis of pseudouridine from uracil.</text>
</comment>
<evidence type="ECO:0000256" key="3">
    <source>
        <dbReference type="RuleBase" id="RU362028"/>
    </source>
</evidence>
<evidence type="ECO:0000259" key="4">
    <source>
        <dbReference type="Pfam" id="PF00849"/>
    </source>
</evidence>
<dbReference type="Proteomes" id="UP001596976">
    <property type="component" value="Unassembled WGS sequence"/>
</dbReference>